<dbReference type="InterPro" id="IPR013005">
    <property type="entry name" value="Ribosomal_uL4-like"/>
</dbReference>
<dbReference type="HAMAP" id="MF_01328_B">
    <property type="entry name" value="Ribosomal_uL4_B"/>
    <property type="match status" value="1"/>
</dbReference>
<dbReference type="PANTHER" id="PTHR10746">
    <property type="entry name" value="50S RIBOSOMAL PROTEIN L4"/>
    <property type="match status" value="1"/>
</dbReference>
<dbReference type="Gene3D" id="3.40.1370.10">
    <property type="match status" value="1"/>
</dbReference>
<dbReference type="GO" id="GO:0005840">
    <property type="term" value="C:ribosome"/>
    <property type="evidence" value="ECO:0007669"/>
    <property type="project" value="UniProtKB-KW"/>
</dbReference>
<dbReference type="GO" id="GO:0003735">
    <property type="term" value="F:structural constituent of ribosome"/>
    <property type="evidence" value="ECO:0007669"/>
    <property type="project" value="InterPro"/>
</dbReference>
<comment type="function">
    <text evidence="5">One of the primary rRNA binding proteins, this protein initially binds near the 5'-end of the 23S rRNA. It is important during the early stages of 50S assembly. It makes multiple contacts with different domains of the 23S rRNA in the assembled 50S subunit and ribosome.</text>
</comment>
<protein>
    <recommendedName>
        <fullName evidence="4 5">Large ribosomal subunit protein uL4</fullName>
    </recommendedName>
</protein>
<dbReference type="GO" id="GO:0019843">
    <property type="term" value="F:rRNA binding"/>
    <property type="evidence" value="ECO:0007669"/>
    <property type="project" value="UniProtKB-UniRule"/>
</dbReference>
<evidence type="ECO:0000256" key="5">
    <source>
        <dbReference type="HAMAP-Rule" id="MF_01328"/>
    </source>
</evidence>
<comment type="subunit">
    <text evidence="5">Part of the 50S ribosomal subunit.</text>
</comment>
<name>A0A6S6T7V3_9BACT</name>
<evidence type="ECO:0000313" key="7">
    <source>
        <dbReference type="EMBL" id="CAA6815363.1"/>
    </source>
</evidence>
<comment type="function">
    <text evidence="5">Forms part of the polypeptide exit tunnel.</text>
</comment>
<dbReference type="InterPro" id="IPR002136">
    <property type="entry name" value="Ribosomal_uL4"/>
</dbReference>
<dbReference type="InterPro" id="IPR023574">
    <property type="entry name" value="Ribosomal_uL4_dom_sf"/>
</dbReference>
<comment type="similarity">
    <text evidence="1 5">Belongs to the universal ribosomal protein uL4 family.</text>
</comment>
<dbReference type="Pfam" id="PF00573">
    <property type="entry name" value="Ribosomal_L4"/>
    <property type="match status" value="1"/>
</dbReference>
<keyword evidence="5" id="KW-0694">RNA-binding</keyword>
<evidence type="ECO:0000256" key="2">
    <source>
        <dbReference type="ARBA" id="ARBA00022980"/>
    </source>
</evidence>
<dbReference type="NCBIfam" id="TIGR03953">
    <property type="entry name" value="rplD_bact"/>
    <property type="match status" value="1"/>
</dbReference>
<dbReference type="AlphaFoldDB" id="A0A6S6T7V3"/>
<dbReference type="GO" id="GO:0006412">
    <property type="term" value="P:translation"/>
    <property type="evidence" value="ECO:0007669"/>
    <property type="project" value="UniProtKB-UniRule"/>
</dbReference>
<reference evidence="7" key="1">
    <citation type="submission" date="2020-01" db="EMBL/GenBank/DDBJ databases">
        <authorList>
            <person name="Meier V. D."/>
            <person name="Meier V D."/>
        </authorList>
    </citation>
    <scope>NUCLEOTIDE SEQUENCE</scope>
    <source>
        <strain evidence="7">HLG_WM_MAG_10</strain>
    </source>
</reference>
<evidence type="ECO:0000256" key="3">
    <source>
        <dbReference type="ARBA" id="ARBA00023274"/>
    </source>
</evidence>
<dbReference type="GO" id="GO:1990904">
    <property type="term" value="C:ribonucleoprotein complex"/>
    <property type="evidence" value="ECO:0007669"/>
    <property type="project" value="UniProtKB-KW"/>
</dbReference>
<proteinExistence type="inferred from homology"/>
<dbReference type="PANTHER" id="PTHR10746:SF6">
    <property type="entry name" value="LARGE RIBOSOMAL SUBUNIT PROTEIN UL4M"/>
    <property type="match status" value="1"/>
</dbReference>
<keyword evidence="5" id="KW-0699">rRNA-binding</keyword>
<gene>
    <name evidence="5" type="primary">rplD</name>
    <name evidence="7" type="ORF">HELGO_WM16672</name>
</gene>
<keyword evidence="3 5" id="KW-0687">Ribonucleoprotein</keyword>
<evidence type="ECO:0000256" key="1">
    <source>
        <dbReference type="ARBA" id="ARBA00010528"/>
    </source>
</evidence>
<dbReference type="EMBL" id="CACVAQ010000227">
    <property type="protein sequence ID" value="CAA6815363.1"/>
    <property type="molecule type" value="Genomic_DNA"/>
</dbReference>
<organism evidence="7">
    <name type="scientific">uncultured Aureispira sp</name>
    <dbReference type="NCBI Taxonomy" id="1331704"/>
    <lineage>
        <taxon>Bacteria</taxon>
        <taxon>Pseudomonadati</taxon>
        <taxon>Bacteroidota</taxon>
        <taxon>Saprospiria</taxon>
        <taxon>Saprospirales</taxon>
        <taxon>Saprospiraceae</taxon>
        <taxon>Aureispira</taxon>
        <taxon>environmental samples</taxon>
    </lineage>
</organism>
<feature type="region of interest" description="Disordered" evidence="6">
    <location>
        <begin position="48"/>
        <end position="81"/>
    </location>
</feature>
<keyword evidence="2 5" id="KW-0689">Ribosomal protein</keyword>
<evidence type="ECO:0000256" key="6">
    <source>
        <dbReference type="SAM" id="MobiDB-lite"/>
    </source>
</evidence>
<evidence type="ECO:0000256" key="4">
    <source>
        <dbReference type="ARBA" id="ARBA00035244"/>
    </source>
</evidence>
<sequence length="275" mass="30182">MKLEVYNIKGENLGREVELPDNVFGLELNEKHDHVVYLAVKQYLAAQRQGTHKSKNRSEIKGSTRKIKKQKGTGTARAGSLKNPLFRGGGRVFGPTPRNYGIQLNKKVKQLARKSALSSKAQEGVIIVVEDFTFETAKTKSFVNLLSNLKFGEGNLSDTKSLLVVDAPEALVAPTKPSLPAKPRGAKKRAAFAEAMKTYSSNLKQYKEEQTAYEASLDAHIDSVEKGYDNIVLSSRNLQKASVADAKTLNVYQILNANCLVVSESAVNRLANMLS</sequence>
<accession>A0A6S6T7V3</accession>
<dbReference type="SUPFAM" id="SSF52166">
    <property type="entry name" value="Ribosomal protein L4"/>
    <property type="match status" value="1"/>
</dbReference>